<protein>
    <submittedName>
        <fullName evidence="4">Ribosomal-protein-alanine N-acetyltransferase</fullName>
    </submittedName>
</protein>
<dbReference type="RefSeq" id="WP_092422934.1">
    <property type="nucleotide sequence ID" value="NZ_FPCK01000001.1"/>
</dbReference>
<dbReference type="PANTHER" id="PTHR43877">
    <property type="entry name" value="AMINOALKYLPHOSPHONATE N-ACETYLTRANSFERASE-RELATED-RELATED"/>
    <property type="match status" value="1"/>
</dbReference>
<dbReference type="SUPFAM" id="SSF55729">
    <property type="entry name" value="Acyl-CoA N-acyltransferases (Nat)"/>
    <property type="match status" value="1"/>
</dbReference>
<keyword evidence="2" id="KW-0012">Acyltransferase</keyword>
<evidence type="ECO:0000313" key="4">
    <source>
        <dbReference type="EMBL" id="SFV31998.1"/>
    </source>
</evidence>
<dbReference type="Proteomes" id="UP000199074">
    <property type="component" value="Unassembled WGS sequence"/>
</dbReference>
<gene>
    <name evidence="4" type="ORF">SAMN05216456_1513</name>
</gene>
<reference evidence="4 5" key="1">
    <citation type="submission" date="2016-10" db="EMBL/GenBank/DDBJ databases">
        <authorList>
            <person name="de Groot N.N."/>
        </authorList>
    </citation>
    <scope>NUCLEOTIDE SEQUENCE [LARGE SCALE GENOMIC DNA]</scope>
    <source>
        <strain evidence="4 5">IPL20</strain>
    </source>
</reference>
<evidence type="ECO:0000256" key="1">
    <source>
        <dbReference type="ARBA" id="ARBA00022679"/>
    </source>
</evidence>
<dbReference type="Gene3D" id="3.40.630.30">
    <property type="match status" value="1"/>
</dbReference>
<evidence type="ECO:0000313" key="5">
    <source>
        <dbReference type="Proteomes" id="UP000199074"/>
    </source>
</evidence>
<keyword evidence="5" id="KW-1185">Reference proteome</keyword>
<dbReference type="InterPro" id="IPR000182">
    <property type="entry name" value="GNAT_dom"/>
</dbReference>
<dbReference type="AlphaFoldDB" id="A0A1I7NBG5"/>
<evidence type="ECO:0000256" key="2">
    <source>
        <dbReference type="ARBA" id="ARBA00023315"/>
    </source>
</evidence>
<dbReference type="STRING" id="429728.SAMN05216456_1513"/>
<evidence type="ECO:0000259" key="3">
    <source>
        <dbReference type="PROSITE" id="PS51186"/>
    </source>
</evidence>
<organism evidence="4 5">
    <name type="scientific">Devosia crocina</name>
    <dbReference type="NCBI Taxonomy" id="429728"/>
    <lineage>
        <taxon>Bacteria</taxon>
        <taxon>Pseudomonadati</taxon>
        <taxon>Pseudomonadota</taxon>
        <taxon>Alphaproteobacteria</taxon>
        <taxon>Hyphomicrobiales</taxon>
        <taxon>Devosiaceae</taxon>
        <taxon>Devosia</taxon>
    </lineage>
</organism>
<dbReference type="PANTHER" id="PTHR43877:SF2">
    <property type="entry name" value="AMINOALKYLPHOSPHONATE N-ACETYLTRANSFERASE-RELATED"/>
    <property type="match status" value="1"/>
</dbReference>
<keyword evidence="1 4" id="KW-0808">Transferase</keyword>
<dbReference type="OrthoDB" id="2135706at2"/>
<accession>A0A1I7NBG5</accession>
<proteinExistence type="predicted"/>
<dbReference type="Pfam" id="PF00583">
    <property type="entry name" value="Acetyltransf_1"/>
    <property type="match status" value="1"/>
</dbReference>
<feature type="domain" description="N-acetyltransferase" evidence="3">
    <location>
        <begin position="1"/>
        <end position="158"/>
    </location>
</feature>
<dbReference type="PROSITE" id="PS51186">
    <property type="entry name" value="GNAT"/>
    <property type="match status" value="1"/>
</dbReference>
<name>A0A1I7NBG5_9HYPH</name>
<dbReference type="InterPro" id="IPR016181">
    <property type="entry name" value="Acyl_CoA_acyltransferase"/>
</dbReference>
<sequence>MITRRAQTADAPTLGAIGIAAWRESAFGRHDAGRTDGEKLHTEFIDFCAAHPHTILVGEEGGTLLGWGARELSDETISDLWVAPEAQGRGVGAALLAALEEAIALEGFAHAELETYAGNAGAVRFYSRQGYEPIWRGLKFSASLNYDLDKIRFRKPLREAA</sequence>
<dbReference type="GO" id="GO:0016747">
    <property type="term" value="F:acyltransferase activity, transferring groups other than amino-acyl groups"/>
    <property type="evidence" value="ECO:0007669"/>
    <property type="project" value="InterPro"/>
</dbReference>
<dbReference type="InterPro" id="IPR050832">
    <property type="entry name" value="Bact_Acetyltransf"/>
</dbReference>
<dbReference type="EMBL" id="FPCK01000001">
    <property type="protein sequence ID" value="SFV31998.1"/>
    <property type="molecule type" value="Genomic_DNA"/>
</dbReference>